<feature type="binding site" evidence="4">
    <location>
        <position position="352"/>
    </location>
    <ligand>
        <name>NAD(+)</name>
        <dbReference type="ChEBI" id="CHEBI:57540"/>
    </ligand>
</feature>
<dbReference type="PIRSF" id="PIRSF001109">
    <property type="entry name" value="Ad_hcy_hydrolase"/>
    <property type="match status" value="1"/>
</dbReference>
<dbReference type="Pfam" id="PF00670">
    <property type="entry name" value="AdoHcyase_NAD"/>
    <property type="match status" value="1"/>
</dbReference>
<dbReference type="InterPro" id="IPR020082">
    <property type="entry name" value="S-Ado-L-homoCys_hydrolase_CS"/>
</dbReference>
<dbReference type="GO" id="GO:0005829">
    <property type="term" value="C:cytosol"/>
    <property type="evidence" value="ECO:0007669"/>
    <property type="project" value="TreeGrafter"/>
</dbReference>
<dbReference type="PANTHER" id="PTHR23420:SF0">
    <property type="entry name" value="ADENOSYLHOMOCYSTEINASE"/>
    <property type="match status" value="1"/>
</dbReference>
<dbReference type="InterPro" id="IPR000043">
    <property type="entry name" value="Adenosylhomocysteinase-like"/>
</dbReference>
<dbReference type="SMART" id="SM00997">
    <property type="entry name" value="AdoHcyase_NAD"/>
    <property type="match status" value="1"/>
</dbReference>
<dbReference type="CDD" id="cd00401">
    <property type="entry name" value="SAHH"/>
    <property type="match status" value="1"/>
</dbReference>
<evidence type="ECO:0000256" key="1">
    <source>
        <dbReference type="ARBA" id="ARBA00007122"/>
    </source>
</evidence>
<dbReference type="Pfam" id="PF05221">
    <property type="entry name" value="AdoHcyase"/>
    <property type="match status" value="2"/>
</dbReference>
<evidence type="ECO:0000256" key="3">
    <source>
        <dbReference type="ARBA" id="ARBA00023027"/>
    </source>
</evidence>
<evidence type="ECO:0000313" key="6">
    <source>
        <dbReference type="EMBL" id="CAA9406019.1"/>
    </source>
</evidence>
<name>A0A6J4PB50_9ACTN</name>
<dbReference type="EC" id="3.3.1.1" evidence="6"/>
<feature type="binding site" evidence="4">
    <location>
        <begin position="221"/>
        <end position="226"/>
    </location>
    <ligand>
        <name>NAD(+)</name>
        <dbReference type="ChEBI" id="CHEBI:57540"/>
    </ligand>
</feature>
<comment type="similarity">
    <text evidence="1">Belongs to the adenosylhomocysteinase family.</text>
</comment>
<protein>
    <submittedName>
        <fullName evidence="6">Adenosylhomocysteinase</fullName>
        <ecNumber evidence="6">3.3.1.1</ecNumber>
    </submittedName>
</protein>
<dbReference type="InterPro" id="IPR036291">
    <property type="entry name" value="NAD(P)-bd_dom_sf"/>
</dbReference>
<dbReference type="PANTHER" id="PTHR23420">
    <property type="entry name" value="ADENOSYLHOMOCYSTEINASE"/>
    <property type="match status" value="1"/>
</dbReference>
<keyword evidence="3 4" id="KW-0520">NAD</keyword>
<dbReference type="PROSITE" id="PS00739">
    <property type="entry name" value="ADOHCYASE_2"/>
    <property type="match status" value="1"/>
</dbReference>
<evidence type="ECO:0000259" key="5">
    <source>
        <dbReference type="SMART" id="SM00997"/>
    </source>
</evidence>
<evidence type="ECO:0000256" key="2">
    <source>
        <dbReference type="ARBA" id="ARBA00022563"/>
    </source>
</evidence>
<dbReference type="InterPro" id="IPR015878">
    <property type="entry name" value="Ado_hCys_hydrolase_NAD-bd"/>
</dbReference>
<dbReference type="InterPro" id="IPR042172">
    <property type="entry name" value="Adenosylhomocyst_ase-like_sf"/>
</dbReference>
<proteinExistence type="inferred from homology"/>
<feature type="binding site" evidence="4">
    <location>
        <position position="345"/>
    </location>
    <ligand>
        <name>NAD(+)</name>
        <dbReference type="ChEBI" id="CHEBI:57540"/>
    </ligand>
</feature>
<sequence>MQSGSIVREPALAPEGHKKIDWAARHSPVLNAVRDKYLKDGSFEGLGVGVSLPIEAKTAYLTVVLAEAGADVAVASPGPFFVQDDVAAALAERGVTVYASSQNPPEEADLELERVLDRALDGRPAVLIDDRAGLVRLAHTTRRGLLEGIRGASEETTSGVARYKAMEREGVLEFPTIAANDARCKYLFDNRYGTGQSTLTAIMQNTNLMVGGKRFIVLGYGWCGKGIARYAAGLGARVAVCEVDPVRGLEAYADGFDVLPALEAAEVGEVFVTATGSQAVLADEHFERMRDGAILANAGGVDVEIDTASLAGSASEIREVRRNVQEFVRGDGRRLYLVGRGMVVNLTAGDGHPVEIMDLTFAIQALCAHHLANGYERMSPTVHLLPKEIDDEIARIKLDAVGMGVDGMTPEQEEFLQSWRG</sequence>
<dbReference type="NCBIfam" id="NF004005">
    <property type="entry name" value="PRK05476.2-3"/>
    <property type="match status" value="1"/>
</dbReference>
<comment type="cofactor">
    <cofactor evidence="4">
        <name>NAD(+)</name>
        <dbReference type="ChEBI" id="CHEBI:57540"/>
    </cofactor>
    <text evidence="4">Binds 1 NAD(+) per subunit.</text>
</comment>
<dbReference type="GO" id="GO:0033353">
    <property type="term" value="P:S-adenosylmethionine cycle"/>
    <property type="evidence" value="ECO:0007669"/>
    <property type="project" value="TreeGrafter"/>
</dbReference>
<dbReference type="SUPFAM" id="SSF52283">
    <property type="entry name" value="Formate/glycerate dehydrogenase catalytic domain-like"/>
    <property type="match status" value="1"/>
</dbReference>
<dbReference type="SMART" id="SM00996">
    <property type="entry name" value="AdoHcyase"/>
    <property type="match status" value="1"/>
</dbReference>
<dbReference type="Gene3D" id="3.40.50.1480">
    <property type="entry name" value="Adenosylhomocysteinase-like"/>
    <property type="match status" value="1"/>
</dbReference>
<dbReference type="GO" id="GO:0004013">
    <property type="term" value="F:adenosylhomocysteinase activity"/>
    <property type="evidence" value="ECO:0007669"/>
    <property type="project" value="TreeGrafter"/>
</dbReference>
<dbReference type="GO" id="GO:0006730">
    <property type="term" value="P:one-carbon metabolic process"/>
    <property type="evidence" value="ECO:0007669"/>
    <property type="project" value="UniProtKB-KW"/>
</dbReference>
<dbReference type="SUPFAM" id="SSF51735">
    <property type="entry name" value="NAD(P)-binding Rossmann-fold domains"/>
    <property type="match status" value="1"/>
</dbReference>
<accession>A0A6J4PB50</accession>
<dbReference type="EMBL" id="CADCVB010000005">
    <property type="protein sequence ID" value="CAA9406019.1"/>
    <property type="molecule type" value="Genomic_DNA"/>
</dbReference>
<feature type="binding site" evidence="4">
    <location>
        <position position="242"/>
    </location>
    <ligand>
        <name>NAD(+)</name>
        <dbReference type="ChEBI" id="CHEBI:57540"/>
    </ligand>
</feature>
<organism evidence="6">
    <name type="scientific">uncultured Rubrobacteraceae bacterium</name>
    <dbReference type="NCBI Taxonomy" id="349277"/>
    <lineage>
        <taxon>Bacteria</taxon>
        <taxon>Bacillati</taxon>
        <taxon>Actinomycetota</taxon>
        <taxon>Rubrobacteria</taxon>
        <taxon>Rubrobacterales</taxon>
        <taxon>Rubrobacteraceae</taxon>
        <taxon>environmental samples</taxon>
    </lineage>
</organism>
<evidence type="ECO:0000256" key="4">
    <source>
        <dbReference type="PIRSR" id="PIRSR001109-2"/>
    </source>
</evidence>
<feature type="domain" description="S-adenosyl-L-homocysteine hydrolase NAD binding" evidence="5">
    <location>
        <begin position="190"/>
        <end position="351"/>
    </location>
</feature>
<gene>
    <name evidence="6" type="ORF">AVDCRST_MAG78-102</name>
</gene>
<dbReference type="AlphaFoldDB" id="A0A6J4PB50"/>
<keyword evidence="2" id="KW-0554">One-carbon metabolism</keyword>
<dbReference type="Gene3D" id="3.40.50.720">
    <property type="entry name" value="NAD(P)-binding Rossmann-like Domain"/>
    <property type="match status" value="1"/>
</dbReference>
<keyword evidence="6" id="KW-0378">Hydrolase</keyword>
<reference evidence="6" key="1">
    <citation type="submission" date="2020-02" db="EMBL/GenBank/DDBJ databases">
        <authorList>
            <person name="Meier V. D."/>
        </authorList>
    </citation>
    <scope>NUCLEOTIDE SEQUENCE</scope>
    <source>
        <strain evidence="6">AVDCRST_MAG78</strain>
    </source>
</reference>